<accession>A0A0L6VL26</accession>
<evidence type="ECO:0000313" key="2">
    <source>
        <dbReference type="Proteomes" id="UP000037035"/>
    </source>
</evidence>
<organism evidence="1 2">
    <name type="scientific">Puccinia sorghi</name>
    <dbReference type="NCBI Taxonomy" id="27349"/>
    <lineage>
        <taxon>Eukaryota</taxon>
        <taxon>Fungi</taxon>
        <taxon>Dikarya</taxon>
        <taxon>Basidiomycota</taxon>
        <taxon>Pucciniomycotina</taxon>
        <taxon>Pucciniomycetes</taxon>
        <taxon>Pucciniales</taxon>
        <taxon>Pucciniaceae</taxon>
        <taxon>Puccinia</taxon>
    </lineage>
</organism>
<protein>
    <submittedName>
        <fullName evidence="1">Uncharacterized protein</fullName>
    </submittedName>
</protein>
<keyword evidence="2" id="KW-1185">Reference proteome</keyword>
<dbReference type="EMBL" id="LAVV01004532">
    <property type="protein sequence ID" value="KNZ61389.1"/>
    <property type="molecule type" value="Genomic_DNA"/>
</dbReference>
<reference evidence="1 2" key="1">
    <citation type="submission" date="2015-08" db="EMBL/GenBank/DDBJ databases">
        <title>Next Generation Sequencing and Analysis of the Genome of Puccinia sorghi L Schw, the Causal Agent of Maize Common Rust.</title>
        <authorList>
            <person name="Rochi L."/>
            <person name="Burguener G."/>
            <person name="Darino M."/>
            <person name="Turjanski A."/>
            <person name="Kreff E."/>
            <person name="Dieguez M.J."/>
            <person name="Sacco F."/>
        </authorList>
    </citation>
    <scope>NUCLEOTIDE SEQUENCE [LARGE SCALE GENOMIC DNA]</scope>
    <source>
        <strain evidence="1 2">RO10H11247</strain>
    </source>
</reference>
<dbReference type="OrthoDB" id="10630007at2759"/>
<sequence length="148" mass="16416">MTWIACSNVPAIITSPHFRLSYATSQNILDEYKRFAARNPDVEFTLSKVAQVLYEAQRICIPQKPNKKISSQVSGQDTISSVVAFRAPLAMNLKEVHINANTPFIKPQMNFNRLLPIKGLPFGMMGGDLWLLGLLHGIETATGMSTPK</sequence>
<dbReference type="Proteomes" id="UP000037035">
    <property type="component" value="Unassembled WGS sequence"/>
</dbReference>
<evidence type="ECO:0000313" key="1">
    <source>
        <dbReference type="EMBL" id="KNZ61389.1"/>
    </source>
</evidence>
<dbReference type="AlphaFoldDB" id="A0A0L6VL26"/>
<proteinExistence type="predicted"/>
<comment type="caution">
    <text evidence="1">The sequence shown here is derived from an EMBL/GenBank/DDBJ whole genome shotgun (WGS) entry which is preliminary data.</text>
</comment>
<name>A0A0L6VL26_9BASI</name>
<dbReference type="VEuPathDB" id="FungiDB:VP01_1407g3"/>
<gene>
    <name evidence="1" type="ORF">VP01_1407g3</name>
</gene>